<dbReference type="GO" id="GO:0016787">
    <property type="term" value="F:hydrolase activity"/>
    <property type="evidence" value="ECO:0007669"/>
    <property type="project" value="UniProtKB-KW"/>
</dbReference>
<evidence type="ECO:0000256" key="1">
    <source>
        <dbReference type="ARBA" id="ARBA00006499"/>
    </source>
</evidence>
<keyword evidence="2" id="KW-0378">Hydrolase</keyword>
<dbReference type="InterPro" id="IPR003140">
    <property type="entry name" value="PLipase/COase/thioEstase"/>
</dbReference>
<evidence type="ECO:0000313" key="4">
    <source>
        <dbReference type="EMBL" id="GAP14756.1"/>
    </source>
</evidence>
<dbReference type="OrthoDB" id="9795555at2"/>
<dbReference type="AlphaFoldDB" id="A0A0S7BI44"/>
<dbReference type="SUPFAM" id="SSF53474">
    <property type="entry name" value="alpha/beta-Hydrolases"/>
    <property type="match status" value="1"/>
</dbReference>
<gene>
    <name evidence="4" type="ORF">LARV_02531</name>
</gene>
<proteinExistence type="inferred from homology"/>
<dbReference type="PANTHER" id="PTHR10655:SF17">
    <property type="entry name" value="LYSOPHOSPHOLIPASE-LIKE PROTEIN 1"/>
    <property type="match status" value="1"/>
</dbReference>
<dbReference type="Proteomes" id="UP000055060">
    <property type="component" value="Unassembled WGS sequence"/>
</dbReference>
<name>A0A0S7BI44_9CHLR</name>
<comment type="similarity">
    <text evidence="1">Belongs to the AB hydrolase superfamily. AB hydrolase 2 family.</text>
</comment>
<dbReference type="InterPro" id="IPR050565">
    <property type="entry name" value="LYPA1-2/EST-like"/>
</dbReference>
<dbReference type="Gene3D" id="3.40.50.1820">
    <property type="entry name" value="alpha/beta hydrolase"/>
    <property type="match status" value="1"/>
</dbReference>
<reference evidence="4" key="1">
    <citation type="submission" date="2015-07" db="EMBL/GenBank/DDBJ databases">
        <title>Draft Genome Sequences of Anaerolinea thermolimosa IMO-1, Bellilinea caldifistulae GOMI-1, Leptolinea tardivitalis YMTK-2, Levilinea saccharolytica KIBI-1,Longilinea arvoryzae KOME-1, Previously Described as Members of the Anaerolineaceae (Chloroflexi).</title>
        <authorList>
            <person name="Sekiguchi Y."/>
            <person name="Ohashi A."/>
            <person name="Matsuura N."/>
            <person name="Tourlousse M.D."/>
        </authorList>
    </citation>
    <scope>NUCLEOTIDE SEQUENCE [LARGE SCALE GENOMIC DNA]</scope>
    <source>
        <strain evidence="4">KOME-1</strain>
    </source>
</reference>
<accession>A0A0S7BI44</accession>
<sequence length="217" mass="23958">MVKRPDAYTLIENGWTVRVQAPIEMHSQRVIFLLHGWTGNETVMSIFGKQVAADYWLISPRGPVQAQPNGFGWLPAGSSVWASFRDYSEVTHELDVQVQHWLDILKITSEKFDLMGFSQGAAVSLCYLLQYPDRIGRVASLAGFLPEGAKELLVPDRLSGKAVLIAHGTVDKAVPFRRAQEAAAILSAAGAEVEFCQDEVGHKVGPTGYKKLRIFFA</sequence>
<dbReference type="STRING" id="360412.LARV_02531"/>
<keyword evidence="5" id="KW-1185">Reference proteome</keyword>
<feature type="domain" description="Phospholipase/carboxylesterase/thioesterase" evidence="3">
    <location>
        <begin position="18"/>
        <end position="212"/>
    </location>
</feature>
<dbReference type="InterPro" id="IPR029058">
    <property type="entry name" value="AB_hydrolase_fold"/>
</dbReference>
<evidence type="ECO:0000313" key="5">
    <source>
        <dbReference type="Proteomes" id="UP000055060"/>
    </source>
</evidence>
<protein>
    <submittedName>
        <fullName evidence="4">Predicted esterase</fullName>
    </submittedName>
</protein>
<dbReference type="Pfam" id="PF02230">
    <property type="entry name" value="Abhydrolase_2"/>
    <property type="match status" value="1"/>
</dbReference>
<dbReference type="EMBL" id="DF967972">
    <property type="protein sequence ID" value="GAP14756.1"/>
    <property type="molecule type" value="Genomic_DNA"/>
</dbReference>
<evidence type="ECO:0000259" key="3">
    <source>
        <dbReference type="Pfam" id="PF02230"/>
    </source>
</evidence>
<evidence type="ECO:0000256" key="2">
    <source>
        <dbReference type="ARBA" id="ARBA00022801"/>
    </source>
</evidence>
<dbReference type="PANTHER" id="PTHR10655">
    <property type="entry name" value="LYSOPHOSPHOLIPASE-RELATED"/>
    <property type="match status" value="1"/>
</dbReference>
<organism evidence="4">
    <name type="scientific">Longilinea arvoryzae</name>
    <dbReference type="NCBI Taxonomy" id="360412"/>
    <lineage>
        <taxon>Bacteria</taxon>
        <taxon>Bacillati</taxon>
        <taxon>Chloroflexota</taxon>
        <taxon>Anaerolineae</taxon>
        <taxon>Anaerolineales</taxon>
        <taxon>Anaerolineaceae</taxon>
        <taxon>Longilinea</taxon>
    </lineage>
</organism>
<dbReference type="RefSeq" id="WP_075073990.1">
    <property type="nucleotide sequence ID" value="NZ_DF967972.1"/>
</dbReference>